<comment type="caution">
    <text evidence="1">The sequence shown here is derived from an EMBL/GenBank/DDBJ whole genome shotgun (WGS) entry which is preliminary data.</text>
</comment>
<gene>
    <name evidence="1" type="ORF">JYK02_13565</name>
</gene>
<evidence type="ECO:0000313" key="1">
    <source>
        <dbReference type="EMBL" id="MBN8228534.1"/>
    </source>
</evidence>
<dbReference type="SUPFAM" id="SSF52540">
    <property type="entry name" value="P-loop containing nucleoside triphosphate hydrolases"/>
    <property type="match status" value="1"/>
</dbReference>
<dbReference type="Proteomes" id="UP000664052">
    <property type="component" value="Unassembled WGS sequence"/>
</dbReference>
<proteinExistence type="predicted"/>
<keyword evidence="1" id="KW-0547">Nucleotide-binding</keyword>
<protein>
    <submittedName>
        <fullName evidence="1">ATP-binding protein</fullName>
    </submittedName>
</protein>
<name>A0ABS3DA10_9BACT</name>
<dbReference type="GO" id="GO:0005524">
    <property type="term" value="F:ATP binding"/>
    <property type="evidence" value="ECO:0007669"/>
    <property type="project" value="UniProtKB-KW"/>
</dbReference>
<sequence>MDSSELILAAEECEPDSFFEVHRFSRNDERVISKLISHGPVLLQGGRGSGKSALMLAAAHRLSMPDSPAFGVYLSLRHLPLLRTSGADYERLFCELLVRKIQESLVGGGIDFSPSVTIAAVQQAVANLSSQLGRRIVLFFDDAAHIGREASLADFFDIFRTLASSTVSCKATIYPGVTQFGNRFDVYNDATVVDVIRNEEQPEFGQLFAEIIRARWPNLARCEFAPPLSLDRVAGFLAQSVVGNMRGFVFACNDVIDNLSGESVGLKALGDTMLRLATNYYWPLFEEVAPKLGKYVPMVDPSREIAEAIFQESGAKGRRSVLVHRDIISRLSKPFEILEYVGFVSRREASRAMKSGGRGTRFVLNLCNLLEQVPGSRLTSEIFERWHEREEPIGYHVRGSKLSSIELPLLAEDADLLIFNEPVEKLAKSRAYPYGLTSQKIAVLREAGIVTVGQLANASEYQLKQLDSVGDATLQRFRNVVAQAIWM</sequence>
<keyword evidence="2" id="KW-1185">Reference proteome</keyword>
<evidence type="ECO:0000313" key="2">
    <source>
        <dbReference type="Proteomes" id="UP000664052"/>
    </source>
</evidence>
<dbReference type="InterPro" id="IPR027417">
    <property type="entry name" value="P-loop_NTPase"/>
</dbReference>
<reference evidence="1 2" key="1">
    <citation type="submission" date="2021-02" db="EMBL/GenBank/DDBJ databases">
        <title>De Novo genome assembly of isolated myxobacteria.</title>
        <authorList>
            <person name="Stevens D.C."/>
        </authorList>
    </citation>
    <scope>NUCLEOTIDE SEQUENCE [LARGE SCALE GENOMIC DNA]</scope>
    <source>
        <strain evidence="1 2">ATCC 29039</strain>
    </source>
</reference>
<keyword evidence="1" id="KW-0067">ATP-binding</keyword>
<dbReference type="RefSeq" id="WP_207051343.1">
    <property type="nucleotide sequence ID" value="NZ_JAFIMU010000007.1"/>
</dbReference>
<organism evidence="1 2">
    <name type="scientific">Corallococcus macrosporus</name>
    <dbReference type="NCBI Taxonomy" id="35"/>
    <lineage>
        <taxon>Bacteria</taxon>
        <taxon>Pseudomonadati</taxon>
        <taxon>Myxococcota</taxon>
        <taxon>Myxococcia</taxon>
        <taxon>Myxococcales</taxon>
        <taxon>Cystobacterineae</taxon>
        <taxon>Myxococcaceae</taxon>
        <taxon>Corallococcus</taxon>
    </lineage>
</organism>
<accession>A0ABS3DA10</accession>
<dbReference type="EMBL" id="JAFIMU010000007">
    <property type="protein sequence ID" value="MBN8228534.1"/>
    <property type="molecule type" value="Genomic_DNA"/>
</dbReference>
<dbReference type="Gene3D" id="3.40.50.300">
    <property type="entry name" value="P-loop containing nucleotide triphosphate hydrolases"/>
    <property type="match status" value="1"/>
</dbReference>